<keyword evidence="5" id="KW-1133">Transmembrane helix</keyword>
<dbReference type="GO" id="GO:0016020">
    <property type="term" value="C:membrane"/>
    <property type="evidence" value="ECO:0007669"/>
    <property type="project" value="UniProtKB-SubCell"/>
</dbReference>
<proteinExistence type="inferred from homology"/>
<comment type="caution">
    <text evidence="6">The sequence shown here is derived from an EMBL/GenBank/DDBJ whole genome shotgun (WGS) entry which is preliminary data.</text>
</comment>
<gene>
    <name evidence="6" type="ORF">PMACD_LOCUS14809</name>
</gene>
<dbReference type="Pfam" id="PF00201">
    <property type="entry name" value="UDPGT"/>
    <property type="match status" value="1"/>
</dbReference>
<dbReference type="EC" id="2.4.1.17" evidence="5"/>
<keyword evidence="2 4" id="KW-0328">Glycosyltransferase</keyword>
<evidence type="ECO:0000256" key="1">
    <source>
        <dbReference type="ARBA" id="ARBA00009995"/>
    </source>
</evidence>
<comment type="similarity">
    <text evidence="1 4">Belongs to the UDP-glycosyltransferase family.</text>
</comment>
<dbReference type="PANTHER" id="PTHR48043:SF159">
    <property type="entry name" value="EG:EG0003.4 PROTEIN-RELATED"/>
    <property type="match status" value="1"/>
</dbReference>
<dbReference type="PROSITE" id="PS00375">
    <property type="entry name" value="UDPGT"/>
    <property type="match status" value="1"/>
</dbReference>
<dbReference type="InterPro" id="IPR002213">
    <property type="entry name" value="UDP_glucos_trans"/>
</dbReference>
<feature type="transmembrane region" description="Helical" evidence="5">
    <location>
        <begin position="475"/>
        <end position="506"/>
    </location>
</feature>
<dbReference type="SUPFAM" id="SSF53756">
    <property type="entry name" value="UDP-Glycosyltransferase/glycogen phosphorylase"/>
    <property type="match status" value="1"/>
</dbReference>
<reference evidence="6" key="1">
    <citation type="submission" date="2021-02" db="EMBL/GenBank/DDBJ databases">
        <authorList>
            <person name="Steward A R."/>
        </authorList>
    </citation>
    <scope>NUCLEOTIDE SEQUENCE</scope>
</reference>
<keyword evidence="5" id="KW-0812">Transmembrane</keyword>
<dbReference type="AlphaFoldDB" id="A0A821XFD6"/>
<evidence type="ECO:0000256" key="5">
    <source>
        <dbReference type="RuleBase" id="RU362059"/>
    </source>
</evidence>
<organism evidence="6 7">
    <name type="scientific">Pieris macdunnoughi</name>
    <dbReference type="NCBI Taxonomy" id="345717"/>
    <lineage>
        <taxon>Eukaryota</taxon>
        <taxon>Metazoa</taxon>
        <taxon>Ecdysozoa</taxon>
        <taxon>Arthropoda</taxon>
        <taxon>Hexapoda</taxon>
        <taxon>Insecta</taxon>
        <taxon>Pterygota</taxon>
        <taxon>Neoptera</taxon>
        <taxon>Endopterygota</taxon>
        <taxon>Lepidoptera</taxon>
        <taxon>Glossata</taxon>
        <taxon>Ditrysia</taxon>
        <taxon>Papilionoidea</taxon>
        <taxon>Pieridae</taxon>
        <taxon>Pierinae</taxon>
        <taxon>Pieris</taxon>
    </lineage>
</organism>
<evidence type="ECO:0000313" key="6">
    <source>
        <dbReference type="EMBL" id="CAF4941987.1"/>
    </source>
</evidence>
<dbReference type="OrthoDB" id="5835829at2759"/>
<feature type="signal peptide" evidence="5">
    <location>
        <begin position="1"/>
        <end position="19"/>
    </location>
</feature>
<dbReference type="InterPro" id="IPR035595">
    <property type="entry name" value="UDP_glycos_trans_CS"/>
</dbReference>
<dbReference type="PANTHER" id="PTHR48043">
    <property type="entry name" value="EG:EG0003.4 PROTEIN-RELATED"/>
    <property type="match status" value="1"/>
</dbReference>
<protein>
    <recommendedName>
        <fullName evidence="5">UDP-glucuronosyltransferase</fullName>
        <ecNumber evidence="5">2.4.1.17</ecNumber>
    </recommendedName>
</protein>
<dbReference type="GO" id="GO:0015020">
    <property type="term" value="F:glucuronosyltransferase activity"/>
    <property type="evidence" value="ECO:0007669"/>
    <property type="project" value="UniProtKB-EC"/>
</dbReference>
<sequence>MSKRVAVFALLISLAGIESARILAWFPTPSISHQIVFRPIIHELARRGHDIVFITPDPAKVNITGLKQIDVHNVSYSNWQELLIDNRVDKQQLLTQIKEFIERFTIVFDKQNEDPEVKRVVTEDRDKFDLIITEACVRVAYGLGHAFNKPVVLISSFGLVPAHYGIFGAPTHPFLYPSPGRQRLYNLTALEKINEIISFVVLDIIVRTTEDNDYKIMRKHLGEDVPSFDDLFKNIKLALVNEHPLWADNRPVGPNVKFIGGVHQTPPKELPKDLKQYLDASKNGAIYLSFGTNVKTSIIPPEVIETIIKVLSKLPYNILWKWDMDELPGKPKNIKISKWFPQADILRHPNVKLFITQGGLQSTDEAITAGVPVLGMPVIGDQWYNVEKYLHHKIGLQLDLFTLKEEPFRNAIETIIGDPSFKKNILKLRDVMRDTPLKPLDNAVWWIEHVIKHGGDHLQPPSAGMSWTEYYELNLLSVVAAILFITIIVLLIILKIVFSFLGSLFVSKVKLKKK</sequence>
<comment type="subcellular location">
    <subcellularLocation>
        <location evidence="5">Membrane</location>
        <topology evidence="5">Single-pass membrane protein</topology>
    </subcellularLocation>
</comment>
<evidence type="ECO:0000256" key="4">
    <source>
        <dbReference type="RuleBase" id="RU003718"/>
    </source>
</evidence>
<keyword evidence="5" id="KW-0472">Membrane</keyword>
<dbReference type="Proteomes" id="UP000663880">
    <property type="component" value="Unassembled WGS sequence"/>
</dbReference>
<comment type="catalytic activity">
    <reaction evidence="5">
        <text>glucuronate acceptor + UDP-alpha-D-glucuronate = acceptor beta-D-glucuronoside + UDP + H(+)</text>
        <dbReference type="Rhea" id="RHEA:21032"/>
        <dbReference type="ChEBI" id="CHEBI:15378"/>
        <dbReference type="ChEBI" id="CHEBI:58052"/>
        <dbReference type="ChEBI" id="CHEBI:58223"/>
        <dbReference type="ChEBI" id="CHEBI:132367"/>
        <dbReference type="ChEBI" id="CHEBI:132368"/>
        <dbReference type="EC" id="2.4.1.17"/>
    </reaction>
</comment>
<dbReference type="Gene3D" id="3.40.50.2000">
    <property type="entry name" value="Glycogen Phosphorylase B"/>
    <property type="match status" value="2"/>
</dbReference>
<accession>A0A821XFD6</accession>
<evidence type="ECO:0000256" key="2">
    <source>
        <dbReference type="ARBA" id="ARBA00022676"/>
    </source>
</evidence>
<evidence type="ECO:0000313" key="7">
    <source>
        <dbReference type="Proteomes" id="UP000663880"/>
    </source>
</evidence>
<dbReference type="FunFam" id="3.40.50.2000:FF:000050">
    <property type="entry name" value="UDP-glucuronosyltransferase"/>
    <property type="match status" value="1"/>
</dbReference>
<keyword evidence="7" id="KW-1185">Reference proteome</keyword>
<dbReference type="EMBL" id="CAJOBZ010000067">
    <property type="protein sequence ID" value="CAF4941987.1"/>
    <property type="molecule type" value="Genomic_DNA"/>
</dbReference>
<dbReference type="CDD" id="cd03784">
    <property type="entry name" value="GT1_Gtf-like"/>
    <property type="match status" value="1"/>
</dbReference>
<feature type="chain" id="PRO_5033092756" description="UDP-glucuronosyltransferase" evidence="5">
    <location>
        <begin position="20"/>
        <end position="514"/>
    </location>
</feature>
<name>A0A821XFD6_9NEOP</name>
<dbReference type="InterPro" id="IPR050271">
    <property type="entry name" value="UDP-glycosyltransferase"/>
</dbReference>
<evidence type="ECO:0000256" key="3">
    <source>
        <dbReference type="ARBA" id="ARBA00022679"/>
    </source>
</evidence>
<keyword evidence="5" id="KW-0732">Signal</keyword>
<keyword evidence="3 4" id="KW-0808">Transferase</keyword>